<feature type="domain" description="EamA" evidence="8">
    <location>
        <begin position="194"/>
        <end position="331"/>
    </location>
</feature>
<evidence type="ECO:0000256" key="1">
    <source>
        <dbReference type="ARBA" id="ARBA00004651"/>
    </source>
</evidence>
<keyword evidence="5 7" id="KW-1133">Transmembrane helix</keyword>
<evidence type="ECO:0000256" key="7">
    <source>
        <dbReference type="SAM" id="Phobius"/>
    </source>
</evidence>
<feature type="transmembrane region" description="Helical" evidence="7">
    <location>
        <begin position="138"/>
        <end position="160"/>
    </location>
</feature>
<feature type="transmembrane region" description="Helical" evidence="7">
    <location>
        <begin position="255"/>
        <end position="277"/>
    </location>
</feature>
<evidence type="ECO:0000256" key="6">
    <source>
        <dbReference type="ARBA" id="ARBA00023136"/>
    </source>
</evidence>
<name>A0A329MQC1_9BACL</name>
<dbReference type="AlphaFoldDB" id="A0A329MQC1"/>
<feature type="transmembrane region" description="Helical" evidence="7">
    <location>
        <begin position="225"/>
        <end position="243"/>
    </location>
</feature>
<evidence type="ECO:0000313" key="10">
    <source>
        <dbReference type="Proteomes" id="UP000250369"/>
    </source>
</evidence>
<dbReference type="PANTHER" id="PTHR32322">
    <property type="entry name" value="INNER MEMBRANE TRANSPORTER"/>
    <property type="match status" value="1"/>
</dbReference>
<evidence type="ECO:0000313" key="9">
    <source>
        <dbReference type="EMBL" id="RAV22181.1"/>
    </source>
</evidence>
<feature type="transmembrane region" description="Helical" evidence="7">
    <location>
        <begin position="314"/>
        <end position="331"/>
    </location>
</feature>
<dbReference type="SUPFAM" id="SSF103481">
    <property type="entry name" value="Multidrug resistance efflux transporter EmrE"/>
    <property type="match status" value="2"/>
</dbReference>
<evidence type="ECO:0000256" key="2">
    <source>
        <dbReference type="ARBA" id="ARBA00007362"/>
    </source>
</evidence>
<feature type="domain" description="EamA" evidence="8">
    <location>
        <begin position="56"/>
        <end position="183"/>
    </location>
</feature>
<comment type="similarity">
    <text evidence="2">Belongs to the EamA transporter family.</text>
</comment>
<proteinExistence type="inferred from homology"/>
<protein>
    <recommendedName>
        <fullName evidence="8">EamA domain-containing protein</fullName>
    </recommendedName>
</protein>
<feature type="transmembrane region" description="Helical" evidence="7">
    <location>
        <begin position="197"/>
        <end position="213"/>
    </location>
</feature>
<dbReference type="Gene3D" id="1.10.3730.20">
    <property type="match status" value="2"/>
</dbReference>
<keyword evidence="10" id="KW-1185">Reference proteome</keyword>
<reference evidence="9 10" key="1">
    <citation type="journal article" date="2009" name="Int. J. Syst. Evol. Microbiol.">
        <title>Paenibacillus contaminans sp. nov., isolated from a contaminated laboratory plate.</title>
        <authorList>
            <person name="Chou J.H."/>
            <person name="Lee J.H."/>
            <person name="Lin M.C."/>
            <person name="Chang P.S."/>
            <person name="Arun A.B."/>
            <person name="Young C.C."/>
            <person name="Chen W.M."/>
        </authorList>
    </citation>
    <scope>NUCLEOTIDE SEQUENCE [LARGE SCALE GENOMIC DNA]</scope>
    <source>
        <strain evidence="9 10">CKOBP-6</strain>
    </source>
</reference>
<dbReference type="Pfam" id="PF00892">
    <property type="entry name" value="EamA"/>
    <property type="match status" value="2"/>
</dbReference>
<dbReference type="InterPro" id="IPR000620">
    <property type="entry name" value="EamA_dom"/>
</dbReference>
<sequence>MSYAAEFGSEGEIHPFFHRSFALRLCLSLHIMGKALHLRRKESIDLSNRIVMLRLLEVSLLWGCNYVASAYLLRDFSPIFLSYSRLVLTSVFLLSIAMISRKMRRPTKQEWYILLFAGLFGTLFNQFFYFIGLQYSTAGNASLIIALSPVATTFLARMFLGESLTVQKLSGAGIALFGVVLIVLFSGKSLGVSKGDLLLLAAMLALSVSLLFIRKLTVTMPSYDITILATVIGTVLMTPAAVWEASQGHLHMSLHLSTWLILACVAIFGQGLAGFWWNQGISAVGASTSSMFMNIPPFVAIIVAYFVLGDSITLSQLAGGALILIGVAVSNRRMQAQAPLQTAHAQAK</sequence>
<feature type="transmembrane region" description="Helical" evidence="7">
    <location>
        <begin position="172"/>
        <end position="191"/>
    </location>
</feature>
<dbReference type="Proteomes" id="UP000250369">
    <property type="component" value="Unassembled WGS sequence"/>
</dbReference>
<feature type="transmembrane region" description="Helical" evidence="7">
    <location>
        <begin position="111"/>
        <end position="132"/>
    </location>
</feature>
<dbReference type="InterPro" id="IPR037185">
    <property type="entry name" value="EmrE-like"/>
</dbReference>
<keyword evidence="3" id="KW-1003">Cell membrane</keyword>
<organism evidence="9 10">
    <name type="scientific">Paenibacillus contaminans</name>
    <dbReference type="NCBI Taxonomy" id="450362"/>
    <lineage>
        <taxon>Bacteria</taxon>
        <taxon>Bacillati</taxon>
        <taxon>Bacillota</taxon>
        <taxon>Bacilli</taxon>
        <taxon>Bacillales</taxon>
        <taxon>Paenibacillaceae</taxon>
        <taxon>Paenibacillus</taxon>
    </lineage>
</organism>
<evidence type="ECO:0000256" key="4">
    <source>
        <dbReference type="ARBA" id="ARBA00022692"/>
    </source>
</evidence>
<comment type="subcellular location">
    <subcellularLocation>
        <location evidence="1">Cell membrane</location>
        <topology evidence="1">Multi-pass membrane protein</topology>
    </subcellularLocation>
</comment>
<dbReference type="EMBL" id="QMFB01000002">
    <property type="protein sequence ID" value="RAV22181.1"/>
    <property type="molecule type" value="Genomic_DNA"/>
</dbReference>
<feature type="transmembrane region" description="Helical" evidence="7">
    <location>
        <begin position="50"/>
        <end position="73"/>
    </location>
</feature>
<feature type="transmembrane region" description="Helical" evidence="7">
    <location>
        <begin position="289"/>
        <end position="308"/>
    </location>
</feature>
<feature type="transmembrane region" description="Helical" evidence="7">
    <location>
        <begin position="79"/>
        <end position="99"/>
    </location>
</feature>
<keyword evidence="6 7" id="KW-0472">Membrane</keyword>
<dbReference type="GO" id="GO:0005886">
    <property type="term" value="C:plasma membrane"/>
    <property type="evidence" value="ECO:0007669"/>
    <property type="project" value="UniProtKB-SubCell"/>
</dbReference>
<evidence type="ECO:0000256" key="3">
    <source>
        <dbReference type="ARBA" id="ARBA00022475"/>
    </source>
</evidence>
<evidence type="ECO:0000256" key="5">
    <source>
        <dbReference type="ARBA" id="ARBA00022989"/>
    </source>
</evidence>
<accession>A0A329MQC1</accession>
<gene>
    <name evidence="9" type="ORF">DQG23_04295</name>
</gene>
<evidence type="ECO:0000259" key="8">
    <source>
        <dbReference type="Pfam" id="PF00892"/>
    </source>
</evidence>
<keyword evidence="4 7" id="KW-0812">Transmembrane</keyword>
<dbReference type="InterPro" id="IPR050638">
    <property type="entry name" value="AA-Vitamin_Transporters"/>
</dbReference>
<dbReference type="PANTHER" id="PTHR32322:SF18">
    <property type="entry name" value="S-ADENOSYLMETHIONINE_S-ADENOSYLHOMOCYSTEINE TRANSPORTER"/>
    <property type="match status" value="1"/>
</dbReference>
<comment type="caution">
    <text evidence="9">The sequence shown here is derived from an EMBL/GenBank/DDBJ whole genome shotgun (WGS) entry which is preliminary data.</text>
</comment>